<evidence type="ECO:0000313" key="2">
    <source>
        <dbReference type="Proteomes" id="UP000831479"/>
    </source>
</evidence>
<accession>A0AAF1D2A3</accession>
<dbReference type="InterPro" id="IPR010594">
    <property type="entry name" value="AcMNPV_Ac75"/>
</dbReference>
<protein>
    <submittedName>
        <fullName evidence="1">PlxyGVORF92-like protein</fullName>
    </submittedName>
</protein>
<dbReference type="Proteomes" id="UP000831479">
    <property type="component" value="Segment"/>
</dbReference>
<keyword evidence="2" id="KW-1185">Reference proteome</keyword>
<name>A0AAF1D2A3_9BBAC</name>
<sequence length="138" mass="16417">MNFEFMNDLFNLVPKVKLTYVASNLKKNVCLIDDENEPDSSVNLVNKFQMVLSKFLADQLNVDAVYDLVKDRLQLQRHQFEYLYYKFLNDPRACSIAKRMLLHMEQDRKLKTCLKESDYTYIAEFLIRECNNAVKFIK</sequence>
<organism evidence="1 2">
    <name type="scientific">Hyphantria cunea granulovirus</name>
    <dbReference type="NCBI Taxonomy" id="307448"/>
    <lineage>
        <taxon>Viruses</taxon>
        <taxon>Viruses incertae sedis</taxon>
        <taxon>Naldaviricetes</taxon>
        <taxon>Lefavirales</taxon>
        <taxon>Baculoviridae</taxon>
        <taxon>Betabaculovirus</taxon>
        <taxon>Betabaculovirus hycuneae</taxon>
    </lineage>
</organism>
<dbReference type="EMBL" id="MH923363">
    <property type="protein sequence ID" value="QBQ01649.1"/>
    <property type="molecule type" value="Genomic_DNA"/>
</dbReference>
<evidence type="ECO:0000313" key="1">
    <source>
        <dbReference type="EMBL" id="QBQ01649.1"/>
    </source>
</evidence>
<dbReference type="Pfam" id="PF06648">
    <property type="entry name" value="AcMNPV_Ac75"/>
    <property type="match status" value="1"/>
</dbReference>
<gene>
    <name evidence="1" type="ORF">HycuGV_00096</name>
</gene>
<reference evidence="1" key="1">
    <citation type="journal article" date="2019" name="Genomics">
        <title>Genome sequence analysis and organization of the Hyphantria cunea granulovirus (HycuGV-Hc1) from Turkey.</title>
        <authorList>
            <person name="Gencer D."/>
            <person name="Bayramoglu Z."/>
            <person name="Nalcacioglu R."/>
            <person name="Demirbag Z."/>
            <person name="Demir I."/>
        </authorList>
    </citation>
    <scope>NUCLEOTIDE SEQUENCE</scope>
    <source>
        <strain evidence="1">Hc1</strain>
    </source>
</reference>
<proteinExistence type="predicted"/>